<dbReference type="EMBL" id="MCGO01000013">
    <property type="protein sequence ID" value="ORY47720.1"/>
    <property type="molecule type" value="Genomic_DNA"/>
</dbReference>
<dbReference type="AlphaFoldDB" id="A0A1Y2CL42"/>
<proteinExistence type="predicted"/>
<evidence type="ECO:0000313" key="1">
    <source>
        <dbReference type="EMBL" id="ORY47720.1"/>
    </source>
</evidence>
<sequence length="332" mass="35623">MWADLKAIDFIQMPDLSFVVAGTDLLLYTCSTLSVAGLCTRVSGSGYVKSIDVLGDKNTFIGVGTDNMLYTRGGIDGKWVQVVDPGTVRVVDITVLISGVLSEQELIANSIQKRTFWPHGFDSKVSLRIAYFQLADGSILFSVLEWTMLCMAHLDFSSMDPTLERQGSRFSSIARSVFVAVGMDRLLYTCTISFVCTVVPSSGFVSSIALLGDKKTLLGVGDDNQLYTRAGAFGSWVHIPGSGSVFDVTVLANGVILGVGMDKALYTRDTLTAGWVLVPNTCCVLHTAQLADGSIIGVGPDNLIYQKQTLNANWELIYGSGSVVSVASVLIQ</sequence>
<dbReference type="SUPFAM" id="SSF69322">
    <property type="entry name" value="Tricorn protease domain 2"/>
    <property type="match status" value="1"/>
</dbReference>
<dbReference type="OrthoDB" id="10058901at2759"/>
<organism evidence="1 2">
    <name type="scientific">Rhizoclosmatium globosum</name>
    <dbReference type="NCBI Taxonomy" id="329046"/>
    <lineage>
        <taxon>Eukaryota</taxon>
        <taxon>Fungi</taxon>
        <taxon>Fungi incertae sedis</taxon>
        <taxon>Chytridiomycota</taxon>
        <taxon>Chytridiomycota incertae sedis</taxon>
        <taxon>Chytridiomycetes</taxon>
        <taxon>Chytridiales</taxon>
        <taxon>Chytriomycetaceae</taxon>
        <taxon>Rhizoclosmatium</taxon>
    </lineage>
</organism>
<keyword evidence="2" id="KW-1185">Reference proteome</keyword>
<accession>A0A1Y2CL42</accession>
<gene>
    <name evidence="1" type="ORF">BCR33DRAFT_782809</name>
</gene>
<evidence type="ECO:0008006" key="3">
    <source>
        <dbReference type="Google" id="ProtNLM"/>
    </source>
</evidence>
<evidence type="ECO:0000313" key="2">
    <source>
        <dbReference type="Proteomes" id="UP000193642"/>
    </source>
</evidence>
<name>A0A1Y2CL42_9FUNG</name>
<comment type="caution">
    <text evidence="1">The sequence shown here is derived from an EMBL/GenBank/DDBJ whole genome shotgun (WGS) entry which is preliminary data.</text>
</comment>
<dbReference type="Proteomes" id="UP000193642">
    <property type="component" value="Unassembled WGS sequence"/>
</dbReference>
<reference evidence="1 2" key="1">
    <citation type="submission" date="2016-07" db="EMBL/GenBank/DDBJ databases">
        <title>Pervasive Adenine N6-methylation of Active Genes in Fungi.</title>
        <authorList>
            <consortium name="DOE Joint Genome Institute"/>
            <person name="Mondo S.J."/>
            <person name="Dannebaum R.O."/>
            <person name="Kuo R.C."/>
            <person name="Labutti K."/>
            <person name="Haridas S."/>
            <person name="Kuo A."/>
            <person name="Salamov A."/>
            <person name="Ahrendt S.R."/>
            <person name="Lipzen A."/>
            <person name="Sullivan W."/>
            <person name="Andreopoulos W.B."/>
            <person name="Clum A."/>
            <person name="Lindquist E."/>
            <person name="Daum C."/>
            <person name="Ramamoorthy G.K."/>
            <person name="Gryganskyi A."/>
            <person name="Culley D."/>
            <person name="Magnuson J.K."/>
            <person name="James T.Y."/>
            <person name="O'Malley M.A."/>
            <person name="Stajich J.E."/>
            <person name="Spatafora J.W."/>
            <person name="Visel A."/>
            <person name="Grigoriev I.V."/>
        </authorList>
    </citation>
    <scope>NUCLEOTIDE SEQUENCE [LARGE SCALE GENOMIC DNA]</scope>
    <source>
        <strain evidence="1 2">JEL800</strain>
    </source>
</reference>
<protein>
    <recommendedName>
        <fullName evidence="3">RCC1/BLIP-II protein</fullName>
    </recommendedName>
</protein>